<dbReference type="Proteomes" id="UP000784294">
    <property type="component" value="Unassembled WGS sequence"/>
</dbReference>
<feature type="chain" id="PRO_5018548536" evidence="2">
    <location>
        <begin position="18"/>
        <end position="120"/>
    </location>
</feature>
<protein>
    <submittedName>
        <fullName evidence="3">Uncharacterized protein</fullName>
    </submittedName>
</protein>
<reference evidence="3" key="1">
    <citation type="submission" date="2018-11" db="EMBL/GenBank/DDBJ databases">
        <authorList>
            <consortium name="Pathogen Informatics"/>
        </authorList>
    </citation>
    <scope>NUCLEOTIDE SEQUENCE</scope>
</reference>
<sequence>MRLIFSFFSLHYSLIIAATELLPTHKRRIRLHNLLGSDSVNYVYFVNTENTSAVNFRFHLQPNFHCARVSRKGVFPSRFPLDVTAADSLQNNNLNPKNVSHDTKQPPGDLDIGSQAPSSS</sequence>
<evidence type="ECO:0000256" key="1">
    <source>
        <dbReference type="SAM" id="MobiDB-lite"/>
    </source>
</evidence>
<proteinExistence type="predicted"/>
<accession>A0A3S5A1U0</accession>
<comment type="caution">
    <text evidence="3">The sequence shown here is derived from an EMBL/GenBank/DDBJ whole genome shotgun (WGS) entry which is preliminary data.</text>
</comment>
<dbReference type="AlphaFoldDB" id="A0A3S5A1U0"/>
<gene>
    <name evidence="3" type="ORF">PXEA_LOCUS6161</name>
</gene>
<feature type="non-terminal residue" evidence="3">
    <location>
        <position position="1"/>
    </location>
</feature>
<name>A0A3S5A1U0_9PLAT</name>
<organism evidence="3 4">
    <name type="scientific">Protopolystoma xenopodis</name>
    <dbReference type="NCBI Taxonomy" id="117903"/>
    <lineage>
        <taxon>Eukaryota</taxon>
        <taxon>Metazoa</taxon>
        <taxon>Spiralia</taxon>
        <taxon>Lophotrochozoa</taxon>
        <taxon>Platyhelminthes</taxon>
        <taxon>Monogenea</taxon>
        <taxon>Polyopisthocotylea</taxon>
        <taxon>Polystomatidea</taxon>
        <taxon>Polystomatidae</taxon>
        <taxon>Protopolystoma</taxon>
    </lineage>
</organism>
<evidence type="ECO:0000313" key="4">
    <source>
        <dbReference type="Proteomes" id="UP000784294"/>
    </source>
</evidence>
<dbReference type="EMBL" id="CAAALY010015601">
    <property type="protein sequence ID" value="VEL12721.1"/>
    <property type="molecule type" value="Genomic_DNA"/>
</dbReference>
<keyword evidence="4" id="KW-1185">Reference proteome</keyword>
<feature type="region of interest" description="Disordered" evidence="1">
    <location>
        <begin position="89"/>
        <end position="120"/>
    </location>
</feature>
<feature type="signal peptide" evidence="2">
    <location>
        <begin position="1"/>
        <end position="17"/>
    </location>
</feature>
<evidence type="ECO:0000313" key="3">
    <source>
        <dbReference type="EMBL" id="VEL12721.1"/>
    </source>
</evidence>
<feature type="compositionally biased region" description="Polar residues" evidence="1">
    <location>
        <begin position="89"/>
        <end position="98"/>
    </location>
</feature>
<keyword evidence="2" id="KW-0732">Signal</keyword>
<evidence type="ECO:0000256" key="2">
    <source>
        <dbReference type="SAM" id="SignalP"/>
    </source>
</evidence>